<name>A0A1X7RPB0_ZYMT9</name>
<keyword evidence="2" id="KW-0732">Signal</keyword>
<dbReference type="PANTHER" id="PTHR37536:SF1">
    <property type="entry name" value="ASPERGILLOPEPSIN, PUTAITVE (AFU_ORTHOLOGUE AFUA_7G01200)"/>
    <property type="match status" value="1"/>
</dbReference>
<proteinExistence type="predicted"/>
<dbReference type="SUPFAM" id="SSF49899">
    <property type="entry name" value="Concanavalin A-like lectins/glucanases"/>
    <property type="match status" value="1"/>
</dbReference>
<dbReference type="PRINTS" id="PR00977">
    <property type="entry name" value="SCYTLDPTASE"/>
</dbReference>
<dbReference type="PANTHER" id="PTHR37536">
    <property type="entry name" value="PUTATIVE (AFU_ORTHOLOGUE AFUA_3G02970)-RELATED"/>
    <property type="match status" value="1"/>
</dbReference>
<evidence type="ECO:0000313" key="4">
    <source>
        <dbReference type="Proteomes" id="UP000215127"/>
    </source>
</evidence>
<dbReference type="STRING" id="1276538.A0A1X7RPB0"/>
<dbReference type="GO" id="GO:0006508">
    <property type="term" value="P:proteolysis"/>
    <property type="evidence" value="ECO:0007669"/>
    <property type="project" value="InterPro"/>
</dbReference>
<protein>
    <submittedName>
        <fullName evidence="3">Uncharacterized protein</fullName>
    </submittedName>
</protein>
<dbReference type="EMBL" id="LT853694">
    <property type="protein sequence ID" value="SMQ49021.1"/>
    <property type="molecule type" value="Genomic_DNA"/>
</dbReference>
<organism evidence="3 4">
    <name type="scientific">Zymoseptoria tritici (strain ST99CH_3D7)</name>
    <dbReference type="NCBI Taxonomy" id="1276538"/>
    <lineage>
        <taxon>Eukaryota</taxon>
        <taxon>Fungi</taxon>
        <taxon>Dikarya</taxon>
        <taxon>Ascomycota</taxon>
        <taxon>Pezizomycotina</taxon>
        <taxon>Dothideomycetes</taxon>
        <taxon>Dothideomycetidae</taxon>
        <taxon>Mycosphaerellales</taxon>
        <taxon>Mycosphaerellaceae</taxon>
        <taxon>Zymoseptoria</taxon>
    </lineage>
</organism>
<accession>A0A1X7RPB0</accession>
<dbReference type="Pfam" id="PF01828">
    <property type="entry name" value="Peptidase_A4"/>
    <property type="match status" value="1"/>
</dbReference>
<feature type="chain" id="PRO_5010878466" evidence="2">
    <location>
        <begin position="19"/>
        <end position="253"/>
    </location>
</feature>
<evidence type="ECO:0000256" key="1">
    <source>
        <dbReference type="PIRSR" id="PIRSR600250-50"/>
    </source>
</evidence>
<evidence type="ECO:0000313" key="3">
    <source>
        <dbReference type="EMBL" id="SMQ49021.1"/>
    </source>
</evidence>
<dbReference type="InterPro" id="IPR000250">
    <property type="entry name" value="Peptidase_G1"/>
</dbReference>
<dbReference type="CDD" id="cd13426">
    <property type="entry name" value="Peptidase_G1"/>
    <property type="match status" value="1"/>
</dbReference>
<evidence type="ECO:0000256" key="2">
    <source>
        <dbReference type="SAM" id="SignalP"/>
    </source>
</evidence>
<reference evidence="3 4" key="1">
    <citation type="submission" date="2016-06" db="EMBL/GenBank/DDBJ databases">
        <authorList>
            <person name="Kjaerup R.B."/>
            <person name="Dalgaard T.S."/>
            <person name="Juul-Madsen H.R."/>
        </authorList>
    </citation>
    <scope>NUCLEOTIDE SEQUENCE [LARGE SCALE GENOMIC DNA]</scope>
</reference>
<dbReference type="Proteomes" id="UP000215127">
    <property type="component" value="Chromosome 3"/>
</dbReference>
<dbReference type="InterPro" id="IPR013320">
    <property type="entry name" value="ConA-like_dom_sf"/>
</dbReference>
<feature type="signal peptide" evidence="2">
    <location>
        <begin position="1"/>
        <end position="18"/>
    </location>
</feature>
<dbReference type="Gene3D" id="2.60.120.700">
    <property type="entry name" value="Peptidase G1"/>
    <property type="match status" value="1"/>
</dbReference>
<gene>
    <name evidence="3" type="ORF">ZT3D7_G4171</name>
</gene>
<dbReference type="InterPro" id="IPR038656">
    <property type="entry name" value="Peptidase_G1_sf"/>
</dbReference>
<dbReference type="GO" id="GO:0070007">
    <property type="term" value="F:glutamic-type endopeptidase activity"/>
    <property type="evidence" value="ECO:0007669"/>
    <property type="project" value="InterPro"/>
</dbReference>
<sequence>MKLWAATTALLFSSSVAAAPPSDIAKRDIERRQQSATLQYWAGAVQFGQAITEVHGSFNVPRVSLPPNAERGKTYSGSAWVGIDDAQTCSEQILQAGIDWRINENGVQYYAWYQWWPARSGYWHVAIHPGDQIDIRVVAYSSTSGKVWWTNKSTGQSRSHSFQNEAPLCQGTAEWIVEDFILNGRVPMAAFTDVQFHGASYKHQGGRKDGLDGSTVVNMVQQEGVIVESQLTGPNSVGCHYEGGQGGGQGQGV</sequence>
<keyword evidence="4" id="KW-1185">Reference proteome</keyword>
<feature type="active site" description="Proton acceptor" evidence="1">
    <location>
        <position position="178"/>
    </location>
</feature>
<dbReference type="AlphaFoldDB" id="A0A1X7RPB0"/>